<protein>
    <submittedName>
        <fullName evidence="9">CusA/CzcA family heavy metal efflux RND transporter</fullName>
    </submittedName>
</protein>
<dbReference type="PANTHER" id="PTHR32063">
    <property type="match status" value="1"/>
</dbReference>
<dbReference type="NCBIfam" id="TIGR00914">
    <property type="entry name" value="2A0601"/>
    <property type="match status" value="1"/>
</dbReference>
<proteinExistence type="inferred from homology"/>
<feature type="transmembrane region" description="Helical" evidence="8">
    <location>
        <begin position="1000"/>
        <end position="1023"/>
    </location>
</feature>
<keyword evidence="5 8" id="KW-0812">Transmembrane</keyword>
<sequence>MIESLIRTALRQRLIVVIVTLCLLAFGLTAMRELSVDAFPDVTNVQVQVAAEAPGRSPEEVERFVTVPLEIAMTGLPGLTEMRSVNRNALSQINLVFTDDTDVYFARQLVLERLIEAASQLPDGITPVLGPVSTGLGEVYQFTLERPDDGDRALTEQELTERRTVQDWVVRPLLRGVPGVAEINSIGGYERQYQVLANPDRLRHYGISLKDIYTALALNNANSGGGKLPRYAEQYLIRGLGLIENIEDIRNIVLKESGGTPVFIRDVAEVKIGHAVRYGAVIKNGQTEAVGGIVMMIRGGNAKRIVTELKERIQEINDKGMLPGGLKIVPYYDRTTLVDAAIHTVTKVLVEGIVLVIVILLLYLGDVRSSLIVVATLVITPLVTFMVMNRYGISANLMSLGGLAIAIGIMVDGSVVVVENTFRHLGEMRDTGETKLQVVLHAAAEVGTPVLFGVGIICLVFLPLMTMTGLEGKLFAPLAYTIAIALFISLIVSLTLSPVLCAYLLKGGGEQDTRIIAAMKRPYLALLSVALCRPRTVVVTALALLALSLGLFPLLGTSFIPEMKEGAIVTGINRAPSMSLDESIKMETEAMRLVMQVPGIARAVSQLGRSQNPTDTQPENESTPILTLKPQEELPPGWDQDDVMDALSETLRVLPGVQVVMAQPISDRVDEMITGVRSDIAIKIFGDELEVLKRKGDEIVRVLRSVRGASDIRMERISGQQYLTIDIDRWAIARHGINVQDINDIIETAIGGRESTQIYEGERRFQAVVRFPDAFRGSGEAIGKIMLESHHGALVPLEHLAEIRLTDGPAQISREMAKRRLVIGANVRGRDLGGFVAELQKAVGEKVKLPEGYFLKWGGQFENLERAMNRLLVIIPITIAAIFFLLFLLFQSLRFAGLIILVLPFASMGGIFSLFASGEYLSVPASVGFITLWGIAVLNGVVLVSRIRGLRETGIDRETAIVEGCTQRFRPVMMTATVAMLGLVPFLFSNGPGSEVQRPLAIVVIGGLITSTLLTLVVLPTLYQWFEDRSSP</sequence>
<feature type="transmembrane region" description="Helical" evidence="8">
    <location>
        <begin position="397"/>
        <end position="418"/>
    </location>
</feature>
<keyword evidence="10" id="KW-1185">Reference proteome</keyword>
<feature type="transmembrane region" description="Helical" evidence="8">
    <location>
        <begin position="927"/>
        <end position="947"/>
    </location>
</feature>
<comment type="similarity">
    <text evidence="2">Belongs to the resistance-nodulation-cell division (RND) (TC 2.A.6) family.</text>
</comment>
<dbReference type="Pfam" id="PF00873">
    <property type="entry name" value="ACR_tran"/>
    <property type="match status" value="1"/>
</dbReference>
<reference evidence="10" key="1">
    <citation type="submission" date="2019-12" db="EMBL/GenBank/DDBJ databases">
        <authorList>
            <person name="Awala S.I."/>
            <person name="Rhee S.K."/>
        </authorList>
    </citation>
    <scope>NUCLEOTIDE SEQUENCE [LARGE SCALE GENOMIC DNA]</scope>
    <source>
        <strain evidence="10">IM1</strain>
    </source>
</reference>
<dbReference type="PANTHER" id="PTHR32063:SF24">
    <property type="entry name" value="CATION EFFLUX SYSTEM (ACRB_ACRD_ACRF FAMILY)"/>
    <property type="match status" value="1"/>
</dbReference>
<feature type="transmembrane region" description="Helical" evidence="8">
    <location>
        <begin position="344"/>
        <end position="364"/>
    </location>
</feature>
<dbReference type="Proteomes" id="UP000503004">
    <property type="component" value="Chromosome"/>
</dbReference>
<evidence type="ECO:0000256" key="8">
    <source>
        <dbReference type="SAM" id="Phobius"/>
    </source>
</evidence>
<comment type="subcellular location">
    <subcellularLocation>
        <location evidence="1">Cell membrane</location>
        <topology evidence="1">Multi-pass membrane protein</topology>
    </subcellularLocation>
</comment>
<evidence type="ECO:0000256" key="4">
    <source>
        <dbReference type="ARBA" id="ARBA00022475"/>
    </source>
</evidence>
<dbReference type="Gene3D" id="3.30.2090.10">
    <property type="entry name" value="Multidrug efflux transporter AcrB TolC docking domain, DN and DC subdomains"/>
    <property type="match status" value="2"/>
</dbReference>
<organism evidence="9 10">
    <name type="scientific">Methylococcus geothermalis</name>
    <dbReference type="NCBI Taxonomy" id="2681310"/>
    <lineage>
        <taxon>Bacteria</taxon>
        <taxon>Pseudomonadati</taxon>
        <taxon>Pseudomonadota</taxon>
        <taxon>Gammaproteobacteria</taxon>
        <taxon>Methylococcales</taxon>
        <taxon>Methylococcaceae</taxon>
        <taxon>Methylococcus</taxon>
    </lineage>
</organism>
<dbReference type="SUPFAM" id="SSF82693">
    <property type="entry name" value="Multidrug efflux transporter AcrB pore domain, PN1, PN2, PC1 and PC2 subdomains"/>
    <property type="match status" value="3"/>
</dbReference>
<dbReference type="Gene3D" id="3.30.70.1320">
    <property type="entry name" value="Multidrug efflux transporter AcrB pore domain like"/>
    <property type="match status" value="1"/>
</dbReference>
<feature type="transmembrane region" description="Helical" evidence="8">
    <location>
        <begin position="482"/>
        <end position="505"/>
    </location>
</feature>
<feature type="transmembrane region" description="Helical" evidence="8">
    <location>
        <begin position="526"/>
        <end position="555"/>
    </location>
</feature>
<dbReference type="KEGG" id="metu:GNH96_09810"/>
<evidence type="ECO:0000256" key="1">
    <source>
        <dbReference type="ARBA" id="ARBA00004651"/>
    </source>
</evidence>
<keyword evidence="6 8" id="KW-1133">Transmembrane helix</keyword>
<dbReference type="Gene3D" id="3.30.70.1440">
    <property type="entry name" value="Multidrug efflux transporter AcrB pore domain"/>
    <property type="match status" value="1"/>
</dbReference>
<dbReference type="PRINTS" id="PR00702">
    <property type="entry name" value="ACRIFLAVINRP"/>
</dbReference>
<dbReference type="InterPro" id="IPR004763">
    <property type="entry name" value="CusA-like"/>
</dbReference>
<dbReference type="SUPFAM" id="SSF82866">
    <property type="entry name" value="Multidrug efflux transporter AcrB transmembrane domain"/>
    <property type="match status" value="2"/>
</dbReference>
<dbReference type="GO" id="GO:0042910">
    <property type="term" value="F:xenobiotic transmembrane transporter activity"/>
    <property type="evidence" value="ECO:0007669"/>
    <property type="project" value="TreeGrafter"/>
</dbReference>
<dbReference type="Gene3D" id="1.20.1640.10">
    <property type="entry name" value="Multidrug efflux transporter AcrB transmembrane domain"/>
    <property type="match status" value="2"/>
</dbReference>
<dbReference type="SUPFAM" id="SSF82714">
    <property type="entry name" value="Multidrug efflux transporter AcrB TolC docking domain, DN and DC subdomains"/>
    <property type="match status" value="2"/>
</dbReference>
<feature type="transmembrane region" description="Helical" evidence="8">
    <location>
        <begin position="371"/>
        <end position="391"/>
    </location>
</feature>
<keyword evidence="7 8" id="KW-0472">Membrane</keyword>
<evidence type="ECO:0000256" key="3">
    <source>
        <dbReference type="ARBA" id="ARBA00022448"/>
    </source>
</evidence>
<gene>
    <name evidence="9" type="ORF">GNH96_09810</name>
</gene>
<feature type="transmembrane region" description="Helical" evidence="8">
    <location>
        <begin position="438"/>
        <end position="462"/>
    </location>
</feature>
<feature type="transmembrane region" description="Helical" evidence="8">
    <location>
        <begin position="895"/>
        <end position="915"/>
    </location>
</feature>
<keyword evidence="3" id="KW-0813">Transport</keyword>
<dbReference type="InterPro" id="IPR027463">
    <property type="entry name" value="AcrB_DN_DC_subdom"/>
</dbReference>
<feature type="transmembrane region" description="Helical" evidence="8">
    <location>
        <begin position="871"/>
        <end position="890"/>
    </location>
</feature>
<name>A0A858Q8W2_9GAMM</name>
<dbReference type="GO" id="GO:0008324">
    <property type="term" value="F:monoatomic cation transmembrane transporter activity"/>
    <property type="evidence" value="ECO:0007669"/>
    <property type="project" value="InterPro"/>
</dbReference>
<dbReference type="AlphaFoldDB" id="A0A858Q8W2"/>
<evidence type="ECO:0000256" key="7">
    <source>
        <dbReference type="ARBA" id="ARBA00023136"/>
    </source>
</evidence>
<evidence type="ECO:0000313" key="10">
    <source>
        <dbReference type="Proteomes" id="UP000503004"/>
    </source>
</evidence>
<dbReference type="InterPro" id="IPR001036">
    <property type="entry name" value="Acrflvin-R"/>
</dbReference>
<dbReference type="RefSeq" id="WP_169603509.1">
    <property type="nucleotide sequence ID" value="NZ_CP046565.1"/>
</dbReference>
<dbReference type="Gene3D" id="3.30.70.1430">
    <property type="entry name" value="Multidrug efflux transporter AcrB pore domain"/>
    <property type="match status" value="2"/>
</dbReference>
<keyword evidence="4" id="KW-1003">Cell membrane</keyword>
<accession>A0A858Q8W2</accession>
<dbReference type="EMBL" id="CP046565">
    <property type="protein sequence ID" value="QJD30235.1"/>
    <property type="molecule type" value="Genomic_DNA"/>
</dbReference>
<evidence type="ECO:0000256" key="2">
    <source>
        <dbReference type="ARBA" id="ARBA00010942"/>
    </source>
</evidence>
<feature type="transmembrane region" description="Helical" evidence="8">
    <location>
        <begin position="968"/>
        <end position="988"/>
    </location>
</feature>
<dbReference type="GO" id="GO:0005886">
    <property type="term" value="C:plasma membrane"/>
    <property type="evidence" value="ECO:0007669"/>
    <property type="project" value="UniProtKB-SubCell"/>
</dbReference>
<evidence type="ECO:0000313" key="9">
    <source>
        <dbReference type="EMBL" id="QJD30235.1"/>
    </source>
</evidence>
<evidence type="ECO:0000256" key="6">
    <source>
        <dbReference type="ARBA" id="ARBA00022989"/>
    </source>
</evidence>
<evidence type="ECO:0000256" key="5">
    <source>
        <dbReference type="ARBA" id="ARBA00022692"/>
    </source>
</evidence>